<dbReference type="Proteomes" id="UP000244173">
    <property type="component" value="Chromosome"/>
</dbReference>
<evidence type="ECO:0000313" key="2">
    <source>
        <dbReference type="Proteomes" id="UP000244173"/>
    </source>
</evidence>
<dbReference type="SUPFAM" id="SSF52096">
    <property type="entry name" value="ClpP/crotonase"/>
    <property type="match status" value="1"/>
</dbReference>
<dbReference type="InterPro" id="IPR009648">
    <property type="entry name" value="Malonate_gamma"/>
</dbReference>
<dbReference type="RefSeq" id="WP_107890074.1">
    <property type="nucleotide sequence ID" value="NZ_CP028519.1"/>
</dbReference>
<dbReference type="InterPro" id="IPR029045">
    <property type="entry name" value="ClpP/crotonase-like_dom_sf"/>
</dbReference>
<evidence type="ECO:0000313" key="1">
    <source>
        <dbReference type="EMBL" id="AVY95678.1"/>
    </source>
</evidence>
<dbReference type="KEGG" id="maer:DAI18_17735"/>
<reference evidence="1 2" key="1">
    <citation type="submission" date="2018-04" db="EMBL/GenBank/DDBJ databases">
        <title>Denitrifier Microvirgula.</title>
        <authorList>
            <person name="Anderson E."/>
            <person name="Jang J."/>
            <person name="Ishii S."/>
        </authorList>
    </citation>
    <scope>NUCLEOTIDE SEQUENCE [LARGE SCALE GENOMIC DNA]</scope>
    <source>
        <strain evidence="1 2">BE2.4</strain>
    </source>
</reference>
<dbReference type="Pfam" id="PF06833">
    <property type="entry name" value="MdcE"/>
    <property type="match status" value="1"/>
</dbReference>
<dbReference type="EMBL" id="CP028519">
    <property type="protein sequence ID" value="AVY95678.1"/>
    <property type="molecule type" value="Genomic_DNA"/>
</dbReference>
<organism evidence="1 2">
    <name type="scientific">Microvirgula aerodenitrificans</name>
    <dbReference type="NCBI Taxonomy" id="57480"/>
    <lineage>
        <taxon>Bacteria</taxon>
        <taxon>Pseudomonadati</taxon>
        <taxon>Pseudomonadota</taxon>
        <taxon>Betaproteobacteria</taxon>
        <taxon>Neisseriales</taxon>
        <taxon>Aquaspirillaceae</taxon>
        <taxon>Microvirgula</taxon>
    </lineage>
</organism>
<dbReference type="STRING" id="1122240.GCA_000620105_01832"/>
<dbReference type="GO" id="GO:0005975">
    <property type="term" value="P:carbohydrate metabolic process"/>
    <property type="evidence" value="ECO:0007669"/>
    <property type="project" value="InterPro"/>
</dbReference>
<accession>A0A2S0PE69</accession>
<sequence>MSEQHTNTAASQRGRVWFEALVAGGSPVAGLPDSVQAADIELAGRAARVIAVLPDPANRFPRARNGEVGLLEGWNVARAVSEAVKADADREDKRTLIAVVDVRSQAYGRREEAFGIHLALAAAGAAYANARQQGHPVVALIVGKAMSGGFLAHGYQANRLIALNDPKVLVHAMYQAAAARITLRTVEELEKLAATVAPMAYDIGNYAKLGLLWKLLDVEQADAPTADDLSQVRQTLTAAVADILSSPRDLSCRLGAETRAASARVRQLLRAQWA</sequence>
<dbReference type="AlphaFoldDB" id="A0A2S0PE69"/>
<dbReference type="Gene3D" id="3.90.226.10">
    <property type="entry name" value="2-enoyl-CoA Hydratase, Chain A, domain 1"/>
    <property type="match status" value="1"/>
</dbReference>
<dbReference type="NCBIfam" id="TIGR03134">
    <property type="entry name" value="malonate_gamma"/>
    <property type="match status" value="1"/>
</dbReference>
<dbReference type="OrthoDB" id="6086640at2"/>
<keyword evidence="2" id="KW-1185">Reference proteome</keyword>
<protein>
    <submittedName>
        <fullName evidence="1">Biotin-independent malonate decarboxylase subunit gamma</fullName>
    </submittedName>
</protein>
<gene>
    <name evidence="1" type="primary">mdcE</name>
    <name evidence="1" type="ORF">DAI18_17735</name>
</gene>
<name>A0A2S0PE69_9NEIS</name>
<proteinExistence type="predicted"/>